<feature type="transmembrane region" description="Helical" evidence="2">
    <location>
        <begin position="31"/>
        <end position="50"/>
    </location>
</feature>
<organism evidence="4 5">
    <name type="scientific">Luteibacter pinisoli</name>
    <dbReference type="NCBI Taxonomy" id="2589080"/>
    <lineage>
        <taxon>Bacteria</taxon>
        <taxon>Pseudomonadati</taxon>
        <taxon>Pseudomonadota</taxon>
        <taxon>Gammaproteobacteria</taxon>
        <taxon>Lysobacterales</taxon>
        <taxon>Rhodanobacteraceae</taxon>
        <taxon>Luteibacter</taxon>
    </lineage>
</organism>
<evidence type="ECO:0000256" key="1">
    <source>
        <dbReference type="SAM" id="MobiDB-lite"/>
    </source>
</evidence>
<feature type="transmembrane region" description="Helical" evidence="2">
    <location>
        <begin position="155"/>
        <end position="177"/>
    </location>
</feature>
<dbReference type="OrthoDB" id="9782250at2"/>
<dbReference type="Pfam" id="PF02517">
    <property type="entry name" value="Rce1-like"/>
    <property type="match status" value="1"/>
</dbReference>
<dbReference type="GO" id="GO:0080120">
    <property type="term" value="P:CAAX-box protein maturation"/>
    <property type="evidence" value="ECO:0007669"/>
    <property type="project" value="UniProtKB-ARBA"/>
</dbReference>
<proteinExistence type="predicted"/>
<dbReference type="AlphaFoldDB" id="A0A4Y5Z8C3"/>
<sequence length="257" mass="26564">MPDEHALPPLPAHSLPAGPSRRPGPGWGETILILVAYFALQFALGGALALLSQTLAKAFPDVVPGAADRLVAVVILTLAGAAAITLALVAKRWGPLLRDGGPGGIGFTEPTGGQILFGALMGIVAPVAGGLLTQMLAGDHPVSQSVSELADNAHIAMRIALLPVAVLVGPLVEEVLFRGALLAVLRTRLGDGWGIAISAVIFGVIHLPDLGGVWYAVPNLILVGAFCAWLRVRTRSLWPGFVCHAANNSLATLAWFS</sequence>
<gene>
    <name evidence="4" type="ORF">FIV34_14640</name>
</gene>
<feature type="transmembrane region" description="Helical" evidence="2">
    <location>
        <begin position="70"/>
        <end position="90"/>
    </location>
</feature>
<dbReference type="Proteomes" id="UP000316093">
    <property type="component" value="Chromosome"/>
</dbReference>
<feature type="transmembrane region" description="Helical" evidence="2">
    <location>
        <begin position="115"/>
        <end position="135"/>
    </location>
</feature>
<dbReference type="PANTHER" id="PTHR36435">
    <property type="entry name" value="SLR1288 PROTEIN"/>
    <property type="match status" value="1"/>
</dbReference>
<dbReference type="InterPro" id="IPR052710">
    <property type="entry name" value="CAAX_protease"/>
</dbReference>
<reference evidence="4 5" key="1">
    <citation type="submission" date="2019-06" db="EMBL/GenBank/DDBJ databases">
        <title>A complete genome sequence for Luteibacter pinisoli MAH-14.</title>
        <authorList>
            <person name="Baltrus D.A."/>
        </authorList>
    </citation>
    <scope>NUCLEOTIDE SEQUENCE [LARGE SCALE GENOMIC DNA]</scope>
    <source>
        <strain evidence="4 5">MAH-14</strain>
    </source>
</reference>
<keyword evidence="2" id="KW-0812">Transmembrane</keyword>
<keyword evidence="2" id="KW-0472">Membrane</keyword>
<evidence type="ECO:0000313" key="5">
    <source>
        <dbReference type="Proteomes" id="UP000316093"/>
    </source>
</evidence>
<keyword evidence="2" id="KW-1133">Transmembrane helix</keyword>
<evidence type="ECO:0000259" key="3">
    <source>
        <dbReference type="Pfam" id="PF02517"/>
    </source>
</evidence>
<feature type="region of interest" description="Disordered" evidence="1">
    <location>
        <begin position="1"/>
        <end position="21"/>
    </location>
</feature>
<dbReference type="KEGG" id="lpy:FIV34_14640"/>
<keyword evidence="4" id="KW-0378">Hydrolase</keyword>
<feature type="transmembrane region" description="Helical" evidence="2">
    <location>
        <begin position="189"/>
        <end position="207"/>
    </location>
</feature>
<keyword evidence="5" id="KW-1185">Reference proteome</keyword>
<protein>
    <submittedName>
        <fullName evidence="4">CPBP family intramembrane metalloprotease</fullName>
    </submittedName>
</protein>
<accession>A0A4Y5Z8C3</accession>
<dbReference type="GO" id="GO:0008237">
    <property type="term" value="F:metallopeptidase activity"/>
    <property type="evidence" value="ECO:0007669"/>
    <property type="project" value="UniProtKB-KW"/>
</dbReference>
<feature type="domain" description="CAAX prenyl protease 2/Lysostaphin resistance protein A-like" evidence="3">
    <location>
        <begin position="159"/>
        <end position="249"/>
    </location>
</feature>
<keyword evidence="4" id="KW-0645">Protease</keyword>
<keyword evidence="4" id="KW-0482">Metalloprotease</keyword>
<evidence type="ECO:0000313" key="4">
    <source>
        <dbReference type="EMBL" id="QDE40358.1"/>
    </source>
</evidence>
<dbReference type="GO" id="GO:0004175">
    <property type="term" value="F:endopeptidase activity"/>
    <property type="evidence" value="ECO:0007669"/>
    <property type="project" value="UniProtKB-ARBA"/>
</dbReference>
<evidence type="ECO:0000256" key="2">
    <source>
        <dbReference type="SAM" id="Phobius"/>
    </source>
</evidence>
<dbReference type="RefSeq" id="WP_139983985.1">
    <property type="nucleotide sequence ID" value="NZ_CP041046.1"/>
</dbReference>
<dbReference type="InterPro" id="IPR003675">
    <property type="entry name" value="Rce1/LyrA-like_dom"/>
</dbReference>
<feature type="transmembrane region" description="Helical" evidence="2">
    <location>
        <begin position="213"/>
        <end position="232"/>
    </location>
</feature>
<name>A0A4Y5Z8C3_9GAMM</name>
<dbReference type="EMBL" id="CP041046">
    <property type="protein sequence ID" value="QDE40358.1"/>
    <property type="molecule type" value="Genomic_DNA"/>
</dbReference>
<dbReference type="GO" id="GO:0006508">
    <property type="term" value="P:proteolysis"/>
    <property type="evidence" value="ECO:0007669"/>
    <property type="project" value="UniProtKB-KW"/>
</dbReference>
<dbReference type="PANTHER" id="PTHR36435:SF1">
    <property type="entry name" value="CAAX AMINO TERMINAL PROTEASE FAMILY PROTEIN"/>
    <property type="match status" value="1"/>
</dbReference>